<protein>
    <submittedName>
        <fullName evidence="1">Uncharacterized protein</fullName>
    </submittedName>
</protein>
<gene>
    <name evidence="1" type="ORF">GCM10010964_27730</name>
</gene>
<comment type="caution">
    <text evidence="1">The sequence shown here is derived from an EMBL/GenBank/DDBJ whole genome shotgun (WGS) entry which is preliminary data.</text>
</comment>
<dbReference type="EMBL" id="BMKS01000008">
    <property type="protein sequence ID" value="GGG38505.1"/>
    <property type="molecule type" value="Genomic_DNA"/>
</dbReference>
<reference evidence="1 2" key="1">
    <citation type="journal article" date="2014" name="Int. J. Syst. Evol. Microbiol.">
        <title>Complete genome sequence of Corynebacterium casei LMG S-19264T (=DSM 44701T), isolated from a smear-ripened cheese.</title>
        <authorList>
            <consortium name="US DOE Joint Genome Institute (JGI-PGF)"/>
            <person name="Walter F."/>
            <person name="Albersmeier A."/>
            <person name="Kalinowski J."/>
            <person name="Ruckert C."/>
        </authorList>
    </citation>
    <scope>NUCLEOTIDE SEQUENCE [LARGE SCALE GENOMIC DNA]</scope>
    <source>
        <strain evidence="1 2">CGMCC 1.16330</strain>
    </source>
</reference>
<name>A0A8J2ZD45_9PROT</name>
<sequence>MDPAALVAAQQEGWRGRTGLAGGGLELGRHGDVFLVSCPRGRPAADAGVPAGGTGLSAALYAAVEAAMSAWSGRRPGPVRRGRWRSGCEAALMRETGRRD</sequence>
<accession>A0A8J2ZD45</accession>
<proteinExistence type="predicted"/>
<keyword evidence="2" id="KW-1185">Reference proteome</keyword>
<organism evidence="1 2">
    <name type="scientific">Caldovatus sediminis</name>
    <dbReference type="NCBI Taxonomy" id="2041189"/>
    <lineage>
        <taxon>Bacteria</taxon>
        <taxon>Pseudomonadati</taxon>
        <taxon>Pseudomonadota</taxon>
        <taxon>Alphaproteobacteria</taxon>
        <taxon>Acetobacterales</taxon>
        <taxon>Roseomonadaceae</taxon>
        <taxon>Caldovatus</taxon>
    </lineage>
</organism>
<evidence type="ECO:0000313" key="2">
    <source>
        <dbReference type="Proteomes" id="UP000597507"/>
    </source>
</evidence>
<dbReference type="AlphaFoldDB" id="A0A8J2ZD45"/>
<dbReference type="Proteomes" id="UP000597507">
    <property type="component" value="Unassembled WGS sequence"/>
</dbReference>
<evidence type="ECO:0000313" key="1">
    <source>
        <dbReference type="EMBL" id="GGG38505.1"/>
    </source>
</evidence>